<dbReference type="KEGG" id="daur:Daura_23390"/>
<evidence type="ECO:0000256" key="5">
    <source>
        <dbReference type="ARBA" id="ARBA00023251"/>
    </source>
</evidence>
<gene>
    <name evidence="7" type="ORF">Daura_23390</name>
</gene>
<dbReference type="Pfam" id="PF00005">
    <property type="entry name" value="ABC_tran"/>
    <property type="match status" value="1"/>
</dbReference>
<evidence type="ECO:0000259" key="6">
    <source>
        <dbReference type="PROSITE" id="PS50893"/>
    </source>
</evidence>
<feature type="domain" description="ABC transporter" evidence="6">
    <location>
        <begin position="22"/>
        <end position="255"/>
    </location>
</feature>
<keyword evidence="8" id="KW-1185">Reference proteome</keyword>
<keyword evidence="2" id="KW-0813">Transport</keyword>
<evidence type="ECO:0000256" key="1">
    <source>
        <dbReference type="ARBA" id="ARBA00004202"/>
    </source>
</evidence>
<dbReference type="OrthoDB" id="9804819at2"/>
<organism evidence="7 8">
    <name type="scientific">Dactylosporangium aurantiacum</name>
    <dbReference type="NCBI Taxonomy" id="35754"/>
    <lineage>
        <taxon>Bacteria</taxon>
        <taxon>Bacillati</taxon>
        <taxon>Actinomycetota</taxon>
        <taxon>Actinomycetes</taxon>
        <taxon>Micromonosporales</taxon>
        <taxon>Micromonosporaceae</taxon>
        <taxon>Dactylosporangium</taxon>
    </lineage>
</organism>
<dbReference type="EMBL" id="CP073767">
    <property type="protein sequence ID" value="UWZ58854.1"/>
    <property type="molecule type" value="Genomic_DNA"/>
</dbReference>
<dbReference type="InterPro" id="IPR050763">
    <property type="entry name" value="ABC_transporter_ATP-binding"/>
</dbReference>
<dbReference type="Proteomes" id="UP001058003">
    <property type="component" value="Chromosome"/>
</dbReference>
<keyword evidence="5" id="KW-0046">Antibiotic resistance</keyword>
<dbReference type="InterPro" id="IPR003593">
    <property type="entry name" value="AAA+_ATPase"/>
</dbReference>
<evidence type="ECO:0000256" key="2">
    <source>
        <dbReference type="ARBA" id="ARBA00022448"/>
    </source>
</evidence>
<comment type="subcellular location">
    <subcellularLocation>
        <location evidence="1">Cell membrane</location>
        <topology evidence="1">Peripheral membrane protein</topology>
    </subcellularLocation>
</comment>
<dbReference type="GO" id="GO:0016887">
    <property type="term" value="F:ATP hydrolysis activity"/>
    <property type="evidence" value="ECO:0007669"/>
    <property type="project" value="InterPro"/>
</dbReference>
<reference evidence="7" key="1">
    <citation type="submission" date="2021-04" db="EMBL/GenBank/DDBJ databases">
        <title>Dactylosporangium aurantiacum NRRL B-8018 full assembly.</title>
        <authorList>
            <person name="Hartkoorn R.C."/>
            <person name="Beaudoing E."/>
            <person name="Hot D."/>
        </authorList>
    </citation>
    <scope>NUCLEOTIDE SEQUENCE</scope>
    <source>
        <strain evidence="7">NRRL B-8018</strain>
    </source>
</reference>
<dbReference type="GO" id="GO:0046677">
    <property type="term" value="P:response to antibiotic"/>
    <property type="evidence" value="ECO:0007669"/>
    <property type="project" value="UniProtKB-KW"/>
</dbReference>
<sequence>MIEVRELTKHFRVHRREPGLRAALRSLVRREHHTVRAVDQVSFTIPEGEMVGFLGPNGAGKTTTLKCLTGLLHPTAGTVRVLGHVPHHREPAFLRRISLVMGQRNALFWDLPAADAFEVNRAIYGLAPAPYRSALDELVVLLGLEPLLGKQVRVLSLGERMRCELAGALLHRPDVVFLDEPTLGLDVNGQAAVRAFLRDYNARHGATILLTSHYMGDVTALARRVLVIDRATLRFDGDLTALVEAHSPHRLVRVTLREAVPARTWTGLGEVSDVDGAVVTLMVPRTETAAIAARLLTTLPVEDVAIEDPPVEDIIRAVFADA</sequence>
<proteinExistence type="predicted"/>
<dbReference type="PROSITE" id="PS50893">
    <property type="entry name" value="ABC_TRANSPORTER_2"/>
    <property type="match status" value="1"/>
</dbReference>
<evidence type="ECO:0000313" key="7">
    <source>
        <dbReference type="EMBL" id="UWZ58854.1"/>
    </source>
</evidence>
<evidence type="ECO:0000256" key="4">
    <source>
        <dbReference type="ARBA" id="ARBA00022840"/>
    </source>
</evidence>
<dbReference type="SUPFAM" id="SSF52540">
    <property type="entry name" value="P-loop containing nucleoside triphosphate hydrolases"/>
    <property type="match status" value="1"/>
</dbReference>
<dbReference type="GO" id="GO:0005886">
    <property type="term" value="C:plasma membrane"/>
    <property type="evidence" value="ECO:0007669"/>
    <property type="project" value="UniProtKB-SubCell"/>
</dbReference>
<name>A0A9Q9MJB9_9ACTN</name>
<keyword evidence="3" id="KW-0547">Nucleotide-binding</keyword>
<dbReference type="GO" id="GO:0005524">
    <property type="term" value="F:ATP binding"/>
    <property type="evidence" value="ECO:0007669"/>
    <property type="project" value="UniProtKB-KW"/>
</dbReference>
<dbReference type="RefSeq" id="WP_033361582.1">
    <property type="nucleotide sequence ID" value="NZ_CP073767.1"/>
</dbReference>
<evidence type="ECO:0000256" key="3">
    <source>
        <dbReference type="ARBA" id="ARBA00022741"/>
    </source>
</evidence>
<dbReference type="PANTHER" id="PTHR42711">
    <property type="entry name" value="ABC TRANSPORTER ATP-BINDING PROTEIN"/>
    <property type="match status" value="1"/>
</dbReference>
<dbReference type="PANTHER" id="PTHR42711:SF4">
    <property type="entry name" value="ABC TRANSPORTER RELATED"/>
    <property type="match status" value="1"/>
</dbReference>
<protein>
    <submittedName>
        <fullName evidence="7">ATP-binding cassette domain-containing protein</fullName>
    </submittedName>
</protein>
<dbReference type="Gene3D" id="3.40.50.300">
    <property type="entry name" value="P-loop containing nucleotide triphosphate hydrolases"/>
    <property type="match status" value="1"/>
</dbReference>
<evidence type="ECO:0000313" key="8">
    <source>
        <dbReference type="Proteomes" id="UP001058003"/>
    </source>
</evidence>
<dbReference type="InterPro" id="IPR003439">
    <property type="entry name" value="ABC_transporter-like_ATP-bd"/>
</dbReference>
<dbReference type="SMART" id="SM00382">
    <property type="entry name" value="AAA"/>
    <property type="match status" value="1"/>
</dbReference>
<accession>A0A9Q9MJB9</accession>
<dbReference type="AlphaFoldDB" id="A0A9Q9MJB9"/>
<keyword evidence="4 7" id="KW-0067">ATP-binding</keyword>
<dbReference type="InterPro" id="IPR027417">
    <property type="entry name" value="P-loop_NTPase"/>
</dbReference>